<accession>A0AAV4LME1</accession>
<protein>
    <submittedName>
        <fullName evidence="1">Carbamoyltransferase, putative</fullName>
    </submittedName>
</protein>
<comment type="caution">
    <text evidence="1">The sequence shown here is derived from an EMBL/GenBank/DDBJ whole genome shotgun (WGS) entry which is preliminary data.</text>
</comment>
<organism evidence="1 2">
    <name type="scientific">Babesia caballi</name>
    <dbReference type="NCBI Taxonomy" id="5871"/>
    <lineage>
        <taxon>Eukaryota</taxon>
        <taxon>Sar</taxon>
        <taxon>Alveolata</taxon>
        <taxon>Apicomplexa</taxon>
        <taxon>Aconoidasida</taxon>
        <taxon>Piroplasmida</taxon>
        <taxon>Babesiidae</taxon>
        <taxon>Babesia</taxon>
    </lineage>
</organism>
<reference evidence="1 2" key="1">
    <citation type="submission" date="2021-06" db="EMBL/GenBank/DDBJ databases">
        <title>Genome sequence of Babesia caballi.</title>
        <authorList>
            <person name="Yamagishi J."/>
            <person name="Kidaka T."/>
            <person name="Ochi A."/>
        </authorList>
    </citation>
    <scope>NUCLEOTIDE SEQUENCE [LARGE SCALE GENOMIC DNA]</scope>
    <source>
        <strain evidence="1">USDA-D6B2</strain>
    </source>
</reference>
<name>A0AAV4LME1_BABCB</name>
<dbReference type="RefSeq" id="XP_067712988.1">
    <property type="nucleotide sequence ID" value="XM_067856887.1"/>
</dbReference>
<dbReference type="Proteomes" id="UP001497744">
    <property type="component" value="Unassembled WGS sequence"/>
</dbReference>
<evidence type="ECO:0000313" key="1">
    <source>
        <dbReference type="EMBL" id="GIX60917.1"/>
    </source>
</evidence>
<proteinExistence type="predicted"/>
<evidence type="ECO:0000313" key="2">
    <source>
        <dbReference type="Proteomes" id="UP001497744"/>
    </source>
</evidence>
<sequence length="85" mass="9851">MEKFPFYGLEPKERLSKLEAHFLKFEQESTKLKIENELKRQKDQLLEAASAQLPDNDVLLKCGDGLLLEVPANRIKEILQKIKDV</sequence>
<dbReference type="AlphaFoldDB" id="A0AAV4LME1"/>
<keyword evidence="2" id="KW-1185">Reference proteome</keyword>
<dbReference type="EMBL" id="BPLF01000001">
    <property type="protein sequence ID" value="GIX60917.1"/>
    <property type="molecule type" value="Genomic_DNA"/>
</dbReference>
<dbReference type="GeneID" id="94192400"/>
<gene>
    <name evidence="1" type="ORF">BcabD6B2_03520</name>
</gene>